<dbReference type="NCBIfam" id="NF033517">
    <property type="entry name" value="transpos_IS66"/>
    <property type="match status" value="1"/>
</dbReference>
<evidence type="ECO:0000259" key="2">
    <source>
        <dbReference type="Pfam" id="PF03050"/>
    </source>
</evidence>
<organism evidence="5 6">
    <name type="scientific">Paenibacillus herberti</name>
    <dbReference type="NCBI Taxonomy" id="1619309"/>
    <lineage>
        <taxon>Bacteria</taxon>
        <taxon>Bacillati</taxon>
        <taxon>Bacillota</taxon>
        <taxon>Bacilli</taxon>
        <taxon>Bacillales</taxon>
        <taxon>Paenibacillaceae</taxon>
        <taxon>Paenibacillus</taxon>
    </lineage>
</organism>
<feature type="domain" description="Transposase IS66 zinc-finger binding" evidence="3">
    <location>
        <begin position="104"/>
        <end position="146"/>
    </location>
</feature>
<evidence type="ECO:0000256" key="1">
    <source>
        <dbReference type="SAM" id="MobiDB-lite"/>
    </source>
</evidence>
<dbReference type="InterPro" id="IPR004291">
    <property type="entry name" value="Transposase_IS66_central"/>
</dbReference>
<dbReference type="PANTHER" id="PTHR33678:SF1">
    <property type="entry name" value="BLL1576 PROTEIN"/>
    <property type="match status" value="1"/>
</dbReference>
<dbReference type="InterPro" id="IPR024474">
    <property type="entry name" value="Znf_dom_IS66"/>
</dbReference>
<dbReference type="PANTHER" id="PTHR33678">
    <property type="entry name" value="BLL1576 PROTEIN"/>
    <property type="match status" value="1"/>
</dbReference>
<dbReference type="Pfam" id="PF13005">
    <property type="entry name" value="zf-IS66"/>
    <property type="match status" value="1"/>
</dbReference>
<feature type="domain" description="Transposase IS66 central" evidence="2">
    <location>
        <begin position="162"/>
        <end position="441"/>
    </location>
</feature>
<dbReference type="InterPro" id="IPR045618">
    <property type="entry name" value="DUF6444"/>
</dbReference>
<dbReference type="OrthoDB" id="61007at2"/>
<evidence type="ECO:0000313" key="5">
    <source>
        <dbReference type="EMBL" id="OXM13604.1"/>
    </source>
</evidence>
<accession>A0A229NUU9</accession>
<feature type="region of interest" description="Disordered" evidence="1">
    <location>
        <begin position="46"/>
        <end position="90"/>
    </location>
</feature>
<dbReference type="Proteomes" id="UP000215145">
    <property type="component" value="Unassembled WGS sequence"/>
</dbReference>
<reference evidence="5 6" key="1">
    <citation type="submission" date="2017-07" db="EMBL/GenBank/DDBJ databases">
        <title>Paenibacillus herberti R33 genome sequencing and assembly.</title>
        <authorList>
            <person name="Su W."/>
        </authorList>
    </citation>
    <scope>NUCLEOTIDE SEQUENCE [LARGE SCALE GENOMIC DNA]</scope>
    <source>
        <strain evidence="5 6">R33</strain>
    </source>
</reference>
<dbReference type="EMBL" id="NMUQ01000003">
    <property type="protein sequence ID" value="OXM13604.1"/>
    <property type="molecule type" value="Genomic_DNA"/>
</dbReference>
<name>A0A229NUU9_9BACL</name>
<comment type="caution">
    <text evidence="5">The sequence shown here is derived from an EMBL/GenBank/DDBJ whole genome shotgun (WGS) entry which is preliminary data.</text>
</comment>
<evidence type="ECO:0000259" key="3">
    <source>
        <dbReference type="Pfam" id="PF13005"/>
    </source>
</evidence>
<dbReference type="Pfam" id="PF03050">
    <property type="entry name" value="DDE_Tnp_IS66"/>
    <property type="match status" value="1"/>
</dbReference>
<evidence type="ECO:0000259" key="4">
    <source>
        <dbReference type="Pfam" id="PF20042"/>
    </source>
</evidence>
<feature type="compositionally biased region" description="Low complexity" evidence="1">
    <location>
        <begin position="51"/>
        <end position="61"/>
    </location>
</feature>
<feature type="domain" description="DUF6444" evidence="4">
    <location>
        <begin position="24"/>
        <end position="87"/>
    </location>
</feature>
<protein>
    <submittedName>
        <fullName evidence="5">IS66 family transposase</fullName>
    </submittedName>
</protein>
<sequence>MKLAREQAMRLSKNELVEMVFGLLAIVEQQAAHIKQLEQRVHELERQLGQNSSNSSKPPSSDGLRKPTNLRQAGGKKGAPKGHRGHTLRFSANPNEIVVHSLEACSRCSSPLSGSGYEVRQVFDLPAPRVHVIEHRAEKACCATCGLEQRAVFPAEVTAPVQYGHGFVALTTYLHAYQMLPLERIGALFEDLTGLRPSEATLLSMLGQMNRQLAKPEQDIRTALFNKPLVYADETGVRVMGKLRWLHVVSDSEWTWLAPHDQRGSQAMNELGQLPFYLGIVVHDCLSSYFKDDYAFMHVLCNAHLLRECKGIVEQDRHAWAAGMMDLLQEAWQVTKECRQREEAIPAEVIEAIEAHYDAILEDGQAEWAKAPVEKWGTRGRKAKSKAANLGERLAKHKPAILRFLRDAKVPFDNNQAERDLRMVKVKQKVSGSFRTTEGAKQFARMRSVISTIIKQKLELLPSLVSALSGKLRLS</sequence>
<keyword evidence="6" id="KW-1185">Reference proteome</keyword>
<dbReference type="InterPro" id="IPR052344">
    <property type="entry name" value="Transposase-related"/>
</dbReference>
<dbReference type="AlphaFoldDB" id="A0A229NUU9"/>
<feature type="compositionally biased region" description="Basic residues" evidence="1">
    <location>
        <begin position="78"/>
        <end position="87"/>
    </location>
</feature>
<proteinExistence type="predicted"/>
<dbReference type="RefSeq" id="WP_089526308.1">
    <property type="nucleotide sequence ID" value="NZ_NMUQ01000003.1"/>
</dbReference>
<evidence type="ECO:0000313" key="6">
    <source>
        <dbReference type="Proteomes" id="UP000215145"/>
    </source>
</evidence>
<dbReference type="Pfam" id="PF20042">
    <property type="entry name" value="DUF6444"/>
    <property type="match status" value="1"/>
</dbReference>
<gene>
    <name evidence="5" type="ORF">CGZ75_21500</name>
</gene>